<dbReference type="Pfam" id="PF00425">
    <property type="entry name" value="Chorismate_bind"/>
    <property type="match status" value="1"/>
</dbReference>
<gene>
    <name evidence="8" type="ORF">GCM10022222_04320</name>
</gene>
<protein>
    <recommendedName>
        <fullName evidence="3">isochorismate synthase</fullName>
        <ecNumber evidence="3">5.4.4.2</ecNumber>
    </recommendedName>
    <alternativeName>
        <fullName evidence="5">Isochorismate mutase</fullName>
    </alternativeName>
</protein>
<dbReference type="InterPro" id="IPR015890">
    <property type="entry name" value="Chorismate_C"/>
</dbReference>
<feature type="region of interest" description="Disordered" evidence="6">
    <location>
        <begin position="99"/>
        <end position="152"/>
    </location>
</feature>
<evidence type="ECO:0000259" key="7">
    <source>
        <dbReference type="Pfam" id="PF00425"/>
    </source>
</evidence>
<name>A0ABP6V129_9PSEU</name>
<dbReference type="EMBL" id="BAAAZN010000001">
    <property type="protein sequence ID" value="GAA3524822.1"/>
    <property type="molecule type" value="Genomic_DNA"/>
</dbReference>
<accession>A0ABP6V129</accession>
<evidence type="ECO:0000256" key="2">
    <source>
        <dbReference type="ARBA" id="ARBA00005297"/>
    </source>
</evidence>
<comment type="similarity">
    <text evidence="2">Belongs to the isochorismate synthase family.</text>
</comment>
<evidence type="ECO:0000313" key="8">
    <source>
        <dbReference type="EMBL" id="GAA3524822.1"/>
    </source>
</evidence>
<evidence type="ECO:0000256" key="6">
    <source>
        <dbReference type="SAM" id="MobiDB-lite"/>
    </source>
</evidence>
<feature type="compositionally biased region" description="Low complexity" evidence="6">
    <location>
        <begin position="123"/>
        <end position="133"/>
    </location>
</feature>
<feature type="domain" description="Chorismate-utilising enzyme C-terminal" evidence="7">
    <location>
        <begin position="171"/>
        <end position="430"/>
    </location>
</feature>
<comment type="catalytic activity">
    <reaction evidence="1">
        <text>chorismate = isochorismate</text>
        <dbReference type="Rhea" id="RHEA:18985"/>
        <dbReference type="ChEBI" id="CHEBI:29748"/>
        <dbReference type="ChEBI" id="CHEBI:29780"/>
        <dbReference type="EC" id="5.4.4.2"/>
    </reaction>
</comment>
<dbReference type="InterPro" id="IPR005801">
    <property type="entry name" value="ADC_synthase"/>
</dbReference>
<dbReference type="PANTHER" id="PTHR42839">
    <property type="entry name" value="ISOCHORISMATE SYNTHASE ENTC"/>
    <property type="match status" value="1"/>
</dbReference>
<dbReference type="NCBIfam" id="TIGR00543">
    <property type="entry name" value="isochor_syn"/>
    <property type="match status" value="1"/>
</dbReference>
<evidence type="ECO:0000256" key="5">
    <source>
        <dbReference type="ARBA" id="ARBA00041564"/>
    </source>
</evidence>
<comment type="caution">
    <text evidence="8">The sequence shown here is derived from an EMBL/GenBank/DDBJ whole genome shotgun (WGS) entry which is preliminary data.</text>
</comment>
<sequence length="444" mass="45300">MPPPAPVRSRTVHGAADLLAAYLPGSFYYSSARGCLLADGVRTRVRADAANRAEAVAEALDEALLAGAGNPVVVGAIGFRPDAASSLVVPEVVRWAGAPGGPVPDGPAFGGPASGGPPPDSPAPGGQARRGPVPGNPVHPGPALGNPAHPGPPAVGSAGYGWSVVPRPAPEVYTEGVRRALELIRQGGLRKVVLARSLELTAAEAVSVPRLLTRLVHADPAAHAFAADVTADGDPVPRTLVGASPELLVSRRGPVVVANPLAGSRPRAGEPAEDERRIAGLLASEKDRAEHQHVVAQVAEVLGRFCGDLEVPAEPEVIGTPAMWHLSTRITGRVGPGGPSALALAEALHPTPAVCGVPLEPARAAIARLEPEDRGYYSGLVGWSGADGDGEWVVTIRCAEVAGRVARLFAGAGLVEGSDPDAELAETSAKFRTLLRALDAEETA</sequence>
<dbReference type="InterPro" id="IPR004561">
    <property type="entry name" value="IsoChor_synthase"/>
</dbReference>
<evidence type="ECO:0000313" key="9">
    <source>
        <dbReference type="Proteomes" id="UP001500689"/>
    </source>
</evidence>
<reference evidence="9" key="1">
    <citation type="journal article" date="2019" name="Int. J. Syst. Evol. Microbiol.">
        <title>The Global Catalogue of Microorganisms (GCM) 10K type strain sequencing project: providing services to taxonomists for standard genome sequencing and annotation.</title>
        <authorList>
            <consortium name="The Broad Institute Genomics Platform"/>
            <consortium name="The Broad Institute Genome Sequencing Center for Infectious Disease"/>
            <person name="Wu L."/>
            <person name="Ma J."/>
        </authorList>
    </citation>
    <scope>NUCLEOTIDE SEQUENCE [LARGE SCALE GENOMIC DNA]</scope>
    <source>
        <strain evidence="9">JCM 16898</strain>
    </source>
</reference>
<evidence type="ECO:0000256" key="3">
    <source>
        <dbReference type="ARBA" id="ARBA00012824"/>
    </source>
</evidence>
<dbReference type="Proteomes" id="UP001500689">
    <property type="component" value="Unassembled WGS sequence"/>
</dbReference>
<evidence type="ECO:0000256" key="4">
    <source>
        <dbReference type="ARBA" id="ARBA00023235"/>
    </source>
</evidence>
<organism evidence="8 9">
    <name type="scientific">Amycolatopsis ultiminotia</name>
    <dbReference type="NCBI Taxonomy" id="543629"/>
    <lineage>
        <taxon>Bacteria</taxon>
        <taxon>Bacillati</taxon>
        <taxon>Actinomycetota</taxon>
        <taxon>Actinomycetes</taxon>
        <taxon>Pseudonocardiales</taxon>
        <taxon>Pseudonocardiaceae</taxon>
        <taxon>Amycolatopsis</taxon>
    </lineage>
</organism>
<dbReference type="RefSeq" id="WP_344854621.1">
    <property type="nucleotide sequence ID" value="NZ_BAAAZN010000001.1"/>
</dbReference>
<proteinExistence type="inferred from homology"/>
<evidence type="ECO:0000256" key="1">
    <source>
        <dbReference type="ARBA" id="ARBA00000799"/>
    </source>
</evidence>
<dbReference type="PANTHER" id="PTHR42839:SF2">
    <property type="entry name" value="ISOCHORISMATE SYNTHASE ENTC"/>
    <property type="match status" value="1"/>
</dbReference>
<keyword evidence="9" id="KW-1185">Reference proteome</keyword>
<dbReference type="Gene3D" id="3.60.120.10">
    <property type="entry name" value="Anthranilate synthase"/>
    <property type="match status" value="1"/>
</dbReference>
<dbReference type="EC" id="5.4.4.2" evidence="3"/>
<keyword evidence="4" id="KW-0413">Isomerase</keyword>
<dbReference type="SUPFAM" id="SSF56322">
    <property type="entry name" value="ADC synthase"/>
    <property type="match status" value="1"/>
</dbReference>